<dbReference type="AlphaFoldDB" id="A0A5C3KUW2"/>
<dbReference type="PANTHER" id="PTHR34598">
    <property type="entry name" value="BLL6449 PROTEIN"/>
    <property type="match status" value="1"/>
</dbReference>
<dbReference type="NCBIfam" id="NF041278">
    <property type="entry name" value="CmcJ_NvfI_EfuI"/>
    <property type="match status" value="1"/>
</dbReference>
<name>A0A5C3KUW2_COPMA</name>
<sequence>MHFEILASHLHFARHPTAASASSLLKFSGNIVGESRETHFKLKDSVVEVENLRGKEDSVDLDTAGFRFIHQPAKHTSFKSDEEIKAEYHPESIKIIKQATGASRVVTFDHTIRRRQIGAKDQAGQPASLVHVDQLPKAAIARVGHHLPASDVPRLLQKRFQIINLWRPISHPALDWPLAVCDYRSVDSQKDTIPVVLVYPDLEEEAYGVAHNPAHKWKYVRGMTPEEAILIKCFDSIQDEIDPFTPEDAPLRESIELRTLVFYD</sequence>
<evidence type="ECO:0000313" key="3">
    <source>
        <dbReference type="Proteomes" id="UP000307440"/>
    </source>
</evidence>
<organism evidence="2 3">
    <name type="scientific">Coprinopsis marcescibilis</name>
    <name type="common">Agaric fungus</name>
    <name type="synonym">Psathyrella marcescibilis</name>
    <dbReference type="NCBI Taxonomy" id="230819"/>
    <lineage>
        <taxon>Eukaryota</taxon>
        <taxon>Fungi</taxon>
        <taxon>Dikarya</taxon>
        <taxon>Basidiomycota</taxon>
        <taxon>Agaricomycotina</taxon>
        <taxon>Agaricomycetes</taxon>
        <taxon>Agaricomycetidae</taxon>
        <taxon>Agaricales</taxon>
        <taxon>Agaricineae</taxon>
        <taxon>Psathyrellaceae</taxon>
        <taxon>Coprinopsis</taxon>
    </lineage>
</organism>
<comment type="similarity">
    <text evidence="1">Belongs to the asaB hydroxylase/desaturase family.</text>
</comment>
<dbReference type="Proteomes" id="UP000307440">
    <property type="component" value="Unassembled WGS sequence"/>
</dbReference>
<evidence type="ECO:0008006" key="4">
    <source>
        <dbReference type="Google" id="ProtNLM"/>
    </source>
</evidence>
<dbReference type="EMBL" id="ML210208">
    <property type="protein sequence ID" value="TFK23985.1"/>
    <property type="molecule type" value="Genomic_DNA"/>
</dbReference>
<dbReference type="PANTHER" id="PTHR34598:SF3">
    <property type="entry name" value="OXIDOREDUCTASE AN1597"/>
    <property type="match status" value="1"/>
</dbReference>
<dbReference type="OrthoDB" id="412788at2759"/>
<keyword evidence="3" id="KW-1185">Reference proteome</keyword>
<reference evidence="2 3" key="1">
    <citation type="journal article" date="2019" name="Nat. Ecol. Evol.">
        <title>Megaphylogeny resolves global patterns of mushroom evolution.</title>
        <authorList>
            <person name="Varga T."/>
            <person name="Krizsan K."/>
            <person name="Foldi C."/>
            <person name="Dima B."/>
            <person name="Sanchez-Garcia M."/>
            <person name="Sanchez-Ramirez S."/>
            <person name="Szollosi G.J."/>
            <person name="Szarkandi J.G."/>
            <person name="Papp V."/>
            <person name="Albert L."/>
            <person name="Andreopoulos W."/>
            <person name="Angelini C."/>
            <person name="Antonin V."/>
            <person name="Barry K.W."/>
            <person name="Bougher N.L."/>
            <person name="Buchanan P."/>
            <person name="Buyck B."/>
            <person name="Bense V."/>
            <person name="Catcheside P."/>
            <person name="Chovatia M."/>
            <person name="Cooper J."/>
            <person name="Damon W."/>
            <person name="Desjardin D."/>
            <person name="Finy P."/>
            <person name="Geml J."/>
            <person name="Haridas S."/>
            <person name="Hughes K."/>
            <person name="Justo A."/>
            <person name="Karasinski D."/>
            <person name="Kautmanova I."/>
            <person name="Kiss B."/>
            <person name="Kocsube S."/>
            <person name="Kotiranta H."/>
            <person name="LaButti K.M."/>
            <person name="Lechner B.E."/>
            <person name="Liimatainen K."/>
            <person name="Lipzen A."/>
            <person name="Lukacs Z."/>
            <person name="Mihaltcheva S."/>
            <person name="Morgado L.N."/>
            <person name="Niskanen T."/>
            <person name="Noordeloos M.E."/>
            <person name="Ohm R.A."/>
            <person name="Ortiz-Santana B."/>
            <person name="Ovrebo C."/>
            <person name="Racz N."/>
            <person name="Riley R."/>
            <person name="Savchenko A."/>
            <person name="Shiryaev A."/>
            <person name="Soop K."/>
            <person name="Spirin V."/>
            <person name="Szebenyi C."/>
            <person name="Tomsovsky M."/>
            <person name="Tulloss R.E."/>
            <person name="Uehling J."/>
            <person name="Grigoriev I.V."/>
            <person name="Vagvolgyi C."/>
            <person name="Papp T."/>
            <person name="Martin F.M."/>
            <person name="Miettinen O."/>
            <person name="Hibbett D.S."/>
            <person name="Nagy L.G."/>
        </authorList>
    </citation>
    <scope>NUCLEOTIDE SEQUENCE [LARGE SCALE GENOMIC DNA]</scope>
    <source>
        <strain evidence="2 3">CBS 121175</strain>
    </source>
</reference>
<gene>
    <name evidence="2" type="ORF">FA15DRAFT_680897</name>
</gene>
<accession>A0A5C3KUW2</accession>
<proteinExistence type="inferred from homology"/>
<dbReference type="InterPro" id="IPR044053">
    <property type="entry name" value="AsaB-like"/>
</dbReference>
<evidence type="ECO:0000256" key="1">
    <source>
        <dbReference type="ARBA" id="ARBA00023604"/>
    </source>
</evidence>
<evidence type="ECO:0000313" key="2">
    <source>
        <dbReference type="EMBL" id="TFK23985.1"/>
    </source>
</evidence>
<protein>
    <recommendedName>
        <fullName evidence="4">Methyltransferase</fullName>
    </recommendedName>
</protein>
<dbReference type="GO" id="GO:0016491">
    <property type="term" value="F:oxidoreductase activity"/>
    <property type="evidence" value="ECO:0007669"/>
    <property type="project" value="InterPro"/>
</dbReference>
<dbReference type="STRING" id="230819.A0A5C3KUW2"/>